<feature type="transmembrane region" description="Helical" evidence="7">
    <location>
        <begin position="340"/>
        <end position="361"/>
    </location>
</feature>
<dbReference type="PANTHER" id="PTHR30572:SF4">
    <property type="entry name" value="ABC TRANSPORTER PERMEASE YTRF"/>
    <property type="match status" value="1"/>
</dbReference>
<evidence type="ECO:0000256" key="6">
    <source>
        <dbReference type="ARBA" id="ARBA00038076"/>
    </source>
</evidence>
<reference evidence="10 11" key="1">
    <citation type="submission" date="2019-03" db="EMBL/GenBank/DDBJ databases">
        <title>Novel species of Flavobacterium.</title>
        <authorList>
            <person name="Liu Q."/>
            <person name="Xin Y.-H."/>
        </authorList>
    </citation>
    <scope>NUCLEOTIDE SEQUENCE [LARGE SCALE GENOMIC DNA]</scope>
    <source>
        <strain evidence="10 11">LB3P52</strain>
    </source>
</reference>
<dbReference type="Pfam" id="PF02687">
    <property type="entry name" value="FtsX"/>
    <property type="match status" value="2"/>
</dbReference>
<dbReference type="InterPro" id="IPR003838">
    <property type="entry name" value="ABC3_permease_C"/>
</dbReference>
<feature type="transmembrane region" description="Helical" evidence="7">
    <location>
        <begin position="767"/>
        <end position="789"/>
    </location>
</feature>
<keyword evidence="2" id="KW-1003">Cell membrane</keyword>
<dbReference type="PANTHER" id="PTHR30572">
    <property type="entry name" value="MEMBRANE COMPONENT OF TRANSPORTER-RELATED"/>
    <property type="match status" value="1"/>
</dbReference>
<dbReference type="OrthoDB" id="8740261at2"/>
<feature type="transmembrane region" description="Helical" evidence="7">
    <location>
        <begin position="425"/>
        <end position="449"/>
    </location>
</feature>
<keyword evidence="4 7" id="KW-1133">Transmembrane helix</keyword>
<dbReference type="AlphaFoldDB" id="A0A4R5F635"/>
<feature type="domain" description="MacB-like periplasmic core" evidence="9">
    <location>
        <begin position="437"/>
        <end position="648"/>
    </location>
</feature>
<organism evidence="10 11">
    <name type="scientific">Flavobacterium rhamnosiphilum</name>
    <dbReference type="NCBI Taxonomy" id="2541724"/>
    <lineage>
        <taxon>Bacteria</taxon>
        <taxon>Pseudomonadati</taxon>
        <taxon>Bacteroidota</taxon>
        <taxon>Flavobacteriia</taxon>
        <taxon>Flavobacteriales</taxon>
        <taxon>Flavobacteriaceae</taxon>
        <taxon>Flavobacterium</taxon>
    </lineage>
</organism>
<feature type="domain" description="MacB-like periplasmic core" evidence="9">
    <location>
        <begin position="20"/>
        <end position="230"/>
    </location>
</feature>
<protein>
    <submittedName>
        <fullName evidence="10">ABC transporter permease</fullName>
    </submittedName>
</protein>
<feature type="transmembrane region" description="Helical" evidence="7">
    <location>
        <begin position="736"/>
        <end position="755"/>
    </location>
</feature>
<dbReference type="Proteomes" id="UP000294814">
    <property type="component" value="Unassembled WGS sequence"/>
</dbReference>
<feature type="transmembrane region" description="Helical" evidence="7">
    <location>
        <begin position="381"/>
        <end position="404"/>
    </location>
</feature>
<evidence type="ECO:0000313" key="10">
    <source>
        <dbReference type="EMBL" id="TDE43203.1"/>
    </source>
</evidence>
<dbReference type="GO" id="GO:0005886">
    <property type="term" value="C:plasma membrane"/>
    <property type="evidence" value="ECO:0007669"/>
    <property type="project" value="UniProtKB-SubCell"/>
</dbReference>
<evidence type="ECO:0000256" key="7">
    <source>
        <dbReference type="SAM" id="Phobius"/>
    </source>
</evidence>
<keyword evidence="11" id="KW-1185">Reference proteome</keyword>
<feature type="domain" description="ABC3 transporter permease C-terminal" evidence="8">
    <location>
        <begin position="688"/>
        <end position="797"/>
    </location>
</feature>
<feature type="transmembrane region" description="Helical" evidence="7">
    <location>
        <begin position="684"/>
        <end position="708"/>
    </location>
</feature>
<dbReference type="InterPro" id="IPR050250">
    <property type="entry name" value="Macrolide_Exporter_MacB"/>
</dbReference>
<evidence type="ECO:0000259" key="8">
    <source>
        <dbReference type="Pfam" id="PF02687"/>
    </source>
</evidence>
<dbReference type="GO" id="GO:0022857">
    <property type="term" value="F:transmembrane transporter activity"/>
    <property type="evidence" value="ECO:0007669"/>
    <property type="project" value="TreeGrafter"/>
</dbReference>
<feature type="transmembrane region" description="Helical" evidence="7">
    <location>
        <begin position="21"/>
        <end position="41"/>
    </location>
</feature>
<keyword evidence="3 7" id="KW-0812">Transmembrane</keyword>
<keyword evidence="5 7" id="KW-0472">Membrane</keyword>
<comment type="caution">
    <text evidence="10">The sequence shown here is derived from an EMBL/GenBank/DDBJ whole genome shotgun (WGS) entry which is preliminary data.</text>
</comment>
<dbReference type="RefSeq" id="WP_131916594.1">
    <property type="nucleotide sequence ID" value="NZ_SMLG01000008.1"/>
</dbReference>
<evidence type="ECO:0000256" key="3">
    <source>
        <dbReference type="ARBA" id="ARBA00022692"/>
    </source>
</evidence>
<dbReference type="InterPro" id="IPR025857">
    <property type="entry name" value="MacB_PCD"/>
</dbReference>
<evidence type="ECO:0000256" key="4">
    <source>
        <dbReference type="ARBA" id="ARBA00022989"/>
    </source>
</evidence>
<accession>A0A4R5F635</accession>
<sequence>MLKNWINIFLYQIKNNKLFTALNVLGLSIGIAGLIFAILYWNEEQSYDAWNPNKEKVFFLVNQMDENSFWTTTSAPVGSNLIKKSDDVVSYCYISGDYNNDIIRFKNNKKQFEKILIAQDNFFDFFPFEFVEGNQKGALPDENSICLSQETAMQLFGNERALNQEVVFENKKLVVRGVYKLDKKSSYNPSCVVNFMDFRVKKAIDQWGNFQFVLLIKAKSASAKESLEKTLGQMYYDNMTVRYAKQKGITPEEFIEKFGATKPFLEPLSDVRLHTKTSGIIEAKGNYLFLKIMMGLSILILLLSIFNYVNMATASAIKRAKEVGLRKVLGASKRNIITQFLFETIIVVLIALLFSLVIVELALPYYNEFLEKNLSIQLDQIFFQLVLLFLLIIVTAGISPAIYVANFEVLKVLKGNFNRSKAGIWLRNSMLVLQFAIASFFIIGSYIVYQQIDYMSTKDLGFKANQILNVSYRNVYGEQITDKFRFDRYTTIKNELLKIKGVKQVAGGAFVFGIGAPSTITYHYKDRSIDGNNIPIDFGMLEMMQIKMVKGRYVNPKFAQDTINTMLINETALKMLNEKDPIGKKVNWGGKEVIIVGVVKDFNLGNPSEAIRPMSFFHFKTIPWFIGTLNNIYVEANPETMSQTLTDIEKFWIKNVDPDYPFAYDFVDKDYKRSYSSYVKQKNLFSLLNIVVIGIALFGLFALATYSIQRRMKEIAIRKTLGAETNVLLKELSKQYIVFCAIGFLIAVFPVYYLLNLWLENFAFRISISIIPFVIGFIVLLSLTLAIVLSRAYAATRVDVLHYLKYE</sequence>
<comment type="similarity">
    <text evidence="6">Belongs to the ABC-4 integral membrane protein family.</text>
</comment>
<name>A0A4R5F635_9FLAO</name>
<dbReference type="Pfam" id="PF12704">
    <property type="entry name" value="MacB_PCD"/>
    <property type="match status" value="2"/>
</dbReference>
<feature type="domain" description="ABC3 transporter permease C-terminal" evidence="8">
    <location>
        <begin position="296"/>
        <end position="404"/>
    </location>
</feature>
<evidence type="ECO:0000256" key="5">
    <source>
        <dbReference type="ARBA" id="ARBA00023136"/>
    </source>
</evidence>
<evidence type="ECO:0000259" key="9">
    <source>
        <dbReference type="Pfam" id="PF12704"/>
    </source>
</evidence>
<feature type="transmembrane region" description="Helical" evidence="7">
    <location>
        <begin position="287"/>
        <end position="309"/>
    </location>
</feature>
<evidence type="ECO:0000313" key="11">
    <source>
        <dbReference type="Proteomes" id="UP000294814"/>
    </source>
</evidence>
<dbReference type="EMBL" id="SMLG01000008">
    <property type="protein sequence ID" value="TDE43203.1"/>
    <property type="molecule type" value="Genomic_DNA"/>
</dbReference>
<evidence type="ECO:0000256" key="2">
    <source>
        <dbReference type="ARBA" id="ARBA00022475"/>
    </source>
</evidence>
<evidence type="ECO:0000256" key="1">
    <source>
        <dbReference type="ARBA" id="ARBA00004651"/>
    </source>
</evidence>
<gene>
    <name evidence="10" type="ORF">E0I26_11360</name>
</gene>
<comment type="subcellular location">
    <subcellularLocation>
        <location evidence="1">Cell membrane</location>
        <topology evidence="1">Multi-pass membrane protein</topology>
    </subcellularLocation>
</comment>
<proteinExistence type="inferred from homology"/>